<dbReference type="STRING" id="1714016.BA724_01460"/>
<proteinExistence type="predicted"/>
<dbReference type="EMBL" id="MAMP01000012">
    <property type="protein sequence ID" value="OES45514.1"/>
    <property type="molecule type" value="Genomic_DNA"/>
</dbReference>
<dbReference type="AlphaFoldDB" id="A0A1E7DR27"/>
<sequence>MQFLDLQKILALFMYAQQVIHCNIIGIDGVETKISSAMTNINKFDMGAHSLEGVLIYVLASQKKSLN</sequence>
<protein>
    <submittedName>
        <fullName evidence="1">Uncharacterized protein</fullName>
    </submittedName>
</protein>
<reference evidence="1 2" key="1">
    <citation type="submission" date="2016-06" db="EMBL/GenBank/DDBJ databases">
        <title>Domibacillus iocasae genome sequencing.</title>
        <authorList>
            <person name="Verma A."/>
            <person name="Pal Y."/>
            <person name="Ojha A.K."/>
            <person name="Krishnamurthi S."/>
        </authorList>
    </citation>
    <scope>NUCLEOTIDE SEQUENCE [LARGE SCALE GENOMIC DNA]</scope>
    <source>
        <strain evidence="1 2">DSM 29979</strain>
    </source>
</reference>
<evidence type="ECO:0000313" key="2">
    <source>
        <dbReference type="Proteomes" id="UP000095658"/>
    </source>
</evidence>
<comment type="caution">
    <text evidence="1">The sequence shown here is derived from an EMBL/GenBank/DDBJ whole genome shotgun (WGS) entry which is preliminary data.</text>
</comment>
<evidence type="ECO:0000313" key="1">
    <source>
        <dbReference type="EMBL" id="OES45514.1"/>
    </source>
</evidence>
<dbReference type="Proteomes" id="UP000095658">
    <property type="component" value="Unassembled WGS sequence"/>
</dbReference>
<keyword evidence="2" id="KW-1185">Reference proteome</keyword>
<gene>
    <name evidence="1" type="ORF">BA724_01460</name>
</gene>
<accession>A0A1E7DR27</accession>
<organism evidence="1 2">
    <name type="scientific">Domibacillus iocasae</name>
    <dbReference type="NCBI Taxonomy" id="1714016"/>
    <lineage>
        <taxon>Bacteria</taxon>
        <taxon>Bacillati</taxon>
        <taxon>Bacillota</taxon>
        <taxon>Bacilli</taxon>
        <taxon>Bacillales</taxon>
        <taxon>Bacillaceae</taxon>
        <taxon>Domibacillus</taxon>
    </lineage>
</organism>
<name>A0A1E7DR27_9BACI</name>